<feature type="non-terminal residue" evidence="1">
    <location>
        <position position="187"/>
    </location>
</feature>
<comment type="caution">
    <text evidence="1">The sequence shown here is derived from an EMBL/GenBank/DDBJ whole genome shotgun (WGS) entry which is preliminary data.</text>
</comment>
<sequence length="187" mass="22266">MVKTNYYNGLNPAVSQALINLQYRTLLENNPKYFSKNGFIYMTERSRDRGFTVEKRSFYIYCTVCDTLVFFRKNIIEYTNHHLNECIAKTAKKHFAHSNPIQKKGERNVSSLSYDKVDEIFMNYSIYPQCGYRVYNTENEFREKIAYSLFNSAKIIQRAWRAFKLRPEAWAKQVWNMVRNDGTPDEK</sequence>
<accession>A0ABN7W9T5</accession>
<proteinExistence type="predicted"/>
<keyword evidence="2" id="KW-1185">Reference proteome</keyword>
<organism evidence="1 2">
    <name type="scientific">Gigaspora margarita</name>
    <dbReference type="NCBI Taxonomy" id="4874"/>
    <lineage>
        <taxon>Eukaryota</taxon>
        <taxon>Fungi</taxon>
        <taxon>Fungi incertae sedis</taxon>
        <taxon>Mucoromycota</taxon>
        <taxon>Glomeromycotina</taxon>
        <taxon>Glomeromycetes</taxon>
        <taxon>Diversisporales</taxon>
        <taxon>Gigasporaceae</taxon>
        <taxon>Gigaspora</taxon>
    </lineage>
</organism>
<dbReference type="EMBL" id="CAJVQB010035684">
    <property type="protein sequence ID" value="CAG8822877.1"/>
    <property type="molecule type" value="Genomic_DNA"/>
</dbReference>
<name>A0ABN7W9T5_GIGMA</name>
<gene>
    <name evidence="1" type="ORF">GMARGA_LOCUS28197</name>
</gene>
<dbReference type="Proteomes" id="UP000789901">
    <property type="component" value="Unassembled WGS sequence"/>
</dbReference>
<evidence type="ECO:0000313" key="2">
    <source>
        <dbReference type="Proteomes" id="UP000789901"/>
    </source>
</evidence>
<evidence type="ECO:0000313" key="1">
    <source>
        <dbReference type="EMBL" id="CAG8822877.1"/>
    </source>
</evidence>
<protein>
    <submittedName>
        <fullName evidence="1">36534_t:CDS:1</fullName>
    </submittedName>
</protein>
<reference evidence="1 2" key="1">
    <citation type="submission" date="2021-06" db="EMBL/GenBank/DDBJ databases">
        <authorList>
            <person name="Kallberg Y."/>
            <person name="Tangrot J."/>
            <person name="Rosling A."/>
        </authorList>
    </citation>
    <scope>NUCLEOTIDE SEQUENCE [LARGE SCALE GENOMIC DNA]</scope>
    <source>
        <strain evidence="1 2">120-4 pot B 10/14</strain>
    </source>
</reference>